<dbReference type="Pfam" id="PF01425">
    <property type="entry name" value="Amidase"/>
    <property type="match status" value="1"/>
</dbReference>
<comment type="caution">
    <text evidence="5">The sequence shown here is derived from an EMBL/GenBank/DDBJ whole genome shotgun (WGS) entry which is preliminary data.</text>
</comment>
<feature type="active site" description="Acyl-ester intermediate" evidence="3">
    <location>
        <position position="232"/>
    </location>
</feature>
<organism evidence="5 6">
    <name type="scientific">Rhizoctonia solani</name>
    <dbReference type="NCBI Taxonomy" id="456999"/>
    <lineage>
        <taxon>Eukaryota</taxon>
        <taxon>Fungi</taxon>
        <taxon>Dikarya</taxon>
        <taxon>Basidiomycota</taxon>
        <taxon>Agaricomycotina</taxon>
        <taxon>Agaricomycetes</taxon>
        <taxon>Cantharellales</taxon>
        <taxon>Ceratobasidiaceae</taxon>
        <taxon>Rhizoctonia</taxon>
    </lineage>
</organism>
<proteinExistence type="inferred from homology"/>
<name>A0A8H3H4Y5_9AGAM</name>
<dbReference type="AlphaFoldDB" id="A0A8H3H4Y5"/>
<dbReference type="InterPro" id="IPR036928">
    <property type="entry name" value="AS_sf"/>
</dbReference>
<dbReference type="EMBL" id="CAJMXA010002501">
    <property type="protein sequence ID" value="CAE6482581.1"/>
    <property type="molecule type" value="Genomic_DNA"/>
</dbReference>
<sequence length="568" mass="61914">MATSWENIAAQKREDRAKRLKPYAEWSLGDLLPPPSQKNILNLIHTRLTERERSFLSSDVTDLAQRLAARECTALEVTTAFCKAAYAAQELTNCVTEVMFAQGLARAQELDAHITETGKVVGPLHGVPISIKDQISIKGEDTNAGFVAWAGKSIAEQDATIVRILREAGAVIYLKTTNPQAVFAAETHSNIYGYTTNPFNRELSSGGSSGGEGALLGSRAGLLGVGTDIGGSIVRFQCQIVYIFNQRMVPAAWCGLYGLKPSSHRLPESGLAGSYQGKENMITVIGPLAHSARDLELFCRVVPSYQPWNTDPSTLTMPWNSLLAEPETGNKLVIGLLVDDGVVAPHPPIVERLHRVRDALVAAGHEVIDFEPLEHMQAFELVVKLLLPDGGAEMRAALAQSGEPAVPSVEALLAQGDKSGAFTLAETYTANVERDLFRVRALQHWNETALRSKSGRPIDAVLCPVAYSLASVHHTMGWPGYTSYWNLLDLPHAVFPSGSPFDASTWVPQATPLQSRNPLEAIFQKHWDPKKFDGAPVGLSLVGRRLEEERLLGVLKQVEEALEMFEKS</sequence>
<protein>
    <recommendedName>
        <fullName evidence="4">Amidase domain-containing protein</fullName>
    </recommendedName>
</protein>
<evidence type="ECO:0000256" key="3">
    <source>
        <dbReference type="PIRSR" id="PIRSR001221-1"/>
    </source>
</evidence>
<keyword evidence="2" id="KW-0378">Hydrolase</keyword>
<dbReference type="PANTHER" id="PTHR46072">
    <property type="entry name" value="AMIDASE-RELATED-RELATED"/>
    <property type="match status" value="1"/>
</dbReference>
<dbReference type="PIRSF" id="PIRSF001221">
    <property type="entry name" value="Amidase_fungi"/>
    <property type="match status" value="1"/>
</dbReference>
<dbReference type="GO" id="GO:0016787">
    <property type="term" value="F:hydrolase activity"/>
    <property type="evidence" value="ECO:0007669"/>
    <property type="project" value="UniProtKB-KW"/>
</dbReference>
<evidence type="ECO:0000256" key="1">
    <source>
        <dbReference type="ARBA" id="ARBA00009199"/>
    </source>
</evidence>
<feature type="domain" description="Amidase" evidence="4">
    <location>
        <begin position="76"/>
        <end position="552"/>
    </location>
</feature>
<dbReference type="SUPFAM" id="SSF75304">
    <property type="entry name" value="Amidase signature (AS) enzymes"/>
    <property type="match status" value="1"/>
</dbReference>
<reference evidence="5" key="1">
    <citation type="submission" date="2021-01" db="EMBL/GenBank/DDBJ databases">
        <authorList>
            <person name="Kaushik A."/>
        </authorList>
    </citation>
    <scope>NUCLEOTIDE SEQUENCE</scope>
    <source>
        <strain evidence="5">AG6-10EEA</strain>
    </source>
</reference>
<evidence type="ECO:0000313" key="5">
    <source>
        <dbReference type="EMBL" id="CAE6482581.1"/>
    </source>
</evidence>
<dbReference type="Gene3D" id="3.90.1300.10">
    <property type="entry name" value="Amidase signature (AS) domain"/>
    <property type="match status" value="1"/>
</dbReference>
<dbReference type="Proteomes" id="UP000663853">
    <property type="component" value="Unassembled WGS sequence"/>
</dbReference>
<evidence type="ECO:0000259" key="4">
    <source>
        <dbReference type="Pfam" id="PF01425"/>
    </source>
</evidence>
<evidence type="ECO:0000313" key="6">
    <source>
        <dbReference type="Proteomes" id="UP000663853"/>
    </source>
</evidence>
<feature type="active site" description="Charge relay system" evidence="3">
    <location>
        <position position="132"/>
    </location>
</feature>
<comment type="similarity">
    <text evidence="1">Belongs to the amidase family.</text>
</comment>
<dbReference type="InterPro" id="IPR023631">
    <property type="entry name" value="Amidase_dom"/>
</dbReference>
<gene>
    <name evidence="5" type="ORF">RDB_LOCUS91515</name>
</gene>
<feature type="active site" description="Charge relay system" evidence="3">
    <location>
        <position position="208"/>
    </location>
</feature>
<accession>A0A8H3H4Y5</accession>
<evidence type="ECO:0000256" key="2">
    <source>
        <dbReference type="ARBA" id="ARBA00022801"/>
    </source>
</evidence>